<evidence type="ECO:0000259" key="3">
    <source>
        <dbReference type="Pfam" id="PF04069"/>
    </source>
</evidence>
<feature type="domain" description="ABC-type glycine betaine transport system substrate-binding" evidence="3">
    <location>
        <begin position="47"/>
        <end position="301"/>
    </location>
</feature>
<feature type="region of interest" description="Disordered" evidence="1">
    <location>
        <begin position="31"/>
        <end position="50"/>
    </location>
</feature>
<comment type="caution">
    <text evidence="4">The sequence shown here is derived from an EMBL/GenBank/DDBJ whole genome shotgun (WGS) entry which is preliminary data.</text>
</comment>
<evidence type="ECO:0000313" key="5">
    <source>
        <dbReference type="Proteomes" id="UP000295633"/>
    </source>
</evidence>
<organism evidence="4 5">
    <name type="scientific">Microbacterium oleivorans</name>
    <dbReference type="NCBI Taxonomy" id="273677"/>
    <lineage>
        <taxon>Bacteria</taxon>
        <taxon>Bacillati</taxon>
        <taxon>Actinomycetota</taxon>
        <taxon>Actinomycetes</taxon>
        <taxon>Micrococcales</taxon>
        <taxon>Microbacteriaceae</taxon>
        <taxon>Microbacterium</taxon>
    </lineage>
</organism>
<dbReference type="PROSITE" id="PS51257">
    <property type="entry name" value="PROKAR_LIPOPROTEIN"/>
    <property type="match status" value="1"/>
</dbReference>
<dbReference type="EMBL" id="SMZX01000002">
    <property type="protein sequence ID" value="TDL43682.1"/>
    <property type="molecule type" value="Genomic_DNA"/>
</dbReference>
<feature type="compositionally biased region" description="Gly residues" evidence="1">
    <location>
        <begin position="35"/>
        <end position="44"/>
    </location>
</feature>
<dbReference type="STRING" id="273677.BW34_00566"/>
<accession>A0A4R5YEY0</accession>
<gene>
    <name evidence="4" type="ORF">E2R54_10770</name>
</gene>
<dbReference type="Gene3D" id="3.40.190.120">
    <property type="entry name" value="Osmoprotection protein (prox), domain 2"/>
    <property type="match status" value="1"/>
</dbReference>
<dbReference type="RefSeq" id="WP_091354154.1">
    <property type="nucleotide sequence ID" value="NZ_SMZX01000002.1"/>
</dbReference>
<dbReference type="GO" id="GO:0043190">
    <property type="term" value="C:ATP-binding cassette (ABC) transporter complex"/>
    <property type="evidence" value="ECO:0007669"/>
    <property type="project" value="InterPro"/>
</dbReference>
<dbReference type="CDD" id="cd13606">
    <property type="entry name" value="PBP2_ProX_like"/>
    <property type="match status" value="1"/>
</dbReference>
<evidence type="ECO:0000256" key="2">
    <source>
        <dbReference type="SAM" id="SignalP"/>
    </source>
</evidence>
<dbReference type="SUPFAM" id="SSF53850">
    <property type="entry name" value="Periplasmic binding protein-like II"/>
    <property type="match status" value="1"/>
</dbReference>
<dbReference type="AlphaFoldDB" id="A0A4R5YEY0"/>
<proteinExistence type="predicted"/>
<dbReference type="Proteomes" id="UP000295633">
    <property type="component" value="Unassembled WGS sequence"/>
</dbReference>
<dbReference type="InterPro" id="IPR007210">
    <property type="entry name" value="ABC_Gly_betaine_transp_sub-bd"/>
</dbReference>
<evidence type="ECO:0000256" key="1">
    <source>
        <dbReference type="SAM" id="MobiDB-lite"/>
    </source>
</evidence>
<feature type="chain" id="PRO_5020989311" evidence="2">
    <location>
        <begin position="24"/>
        <end position="304"/>
    </location>
</feature>
<protein>
    <submittedName>
        <fullName evidence="4">ABC transporter substrate-binding protein</fullName>
    </submittedName>
</protein>
<name>A0A4R5YEY0_9MICO</name>
<sequence>MSITRTRILPAVGLAAVAIVALSACGSSDSLEGSGSNGNDGGGDQSKTIVVGSQSYPSNEIIAEIYSQVLESDGFTVERKFAIGQRDAYMPSIEDGSIDLFPEYTGSLLQYYDKSATAGSADEVYAAMEKVLPENLTALDYSPATDQDSYNVTAAFAKENNLTEIGDLASLTDLTFGGAPELEQRPYFTDLQKVYGVDAKFEATADTTVDELVAGNIQVANVYSADPRIETEDLVTLQDPKGLFLAANVVPIANADKADEIADVINKVSAAMSPEELVAMNVESTDGQRSSADIAKDWIAENLG</sequence>
<evidence type="ECO:0000313" key="4">
    <source>
        <dbReference type="EMBL" id="TDL43682.1"/>
    </source>
</evidence>
<keyword evidence="2" id="KW-0732">Signal</keyword>
<dbReference type="Gene3D" id="3.40.190.10">
    <property type="entry name" value="Periplasmic binding protein-like II"/>
    <property type="match status" value="1"/>
</dbReference>
<reference evidence="4 5" key="1">
    <citation type="submission" date="2019-03" db="EMBL/GenBank/DDBJ databases">
        <title>Genome Sequencing and Assembly of Various Microbes Isolated from Partially Reclaimed Soil and Acid Mine Drainage (AMD) Site.</title>
        <authorList>
            <person name="Steinbock B."/>
            <person name="Bechtold R."/>
            <person name="Sevigny J.L."/>
            <person name="Thomas D."/>
            <person name="Cuthill L.R."/>
            <person name="Aveiro Johannsen E.J."/>
            <person name="Thomas K."/>
            <person name="Ghosh A."/>
        </authorList>
    </citation>
    <scope>NUCLEOTIDE SEQUENCE [LARGE SCALE GENOMIC DNA]</scope>
    <source>
        <strain evidence="4 5">F-B2</strain>
    </source>
</reference>
<dbReference type="GO" id="GO:0022857">
    <property type="term" value="F:transmembrane transporter activity"/>
    <property type="evidence" value="ECO:0007669"/>
    <property type="project" value="InterPro"/>
</dbReference>
<feature type="signal peptide" evidence="2">
    <location>
        <begin position="1"/>
        <end position="23"/>
    </location>
</feature>
<dbReference type="Pfam" id="PF04069">
    <property type="entry name" value="OpuAC"/>
    <property type="match status" value="1"/>
</dbReference>